<organism evidence="4 5">
    <name type="scientific">Phaeodactylibacter xiamenensis</name>
    <dbReference type="NCBI Taxonomy" id="1524460"/>
    <lineage>
        <taxon>Bacteria</taxon>
        <taxon>Pseudomonadati</taxon>
        <taxon>Bacteroidota</taxon>
        <taxon>Saprospiria</taxon>
        <taxon>Saprospirales</taxon>
        <taxon>Haliscomenobacteraceae</taxon>
        <taxon>Phaeodactylibacter</taxon>
    </lineage>
</organism>
<evidence type="ECO:0000256" key="2">
    <source>
        <dbReference type="RuleBase" id="RU003875"/>
    </source>
</evidence>
<dbReference type="PANTHER" id="PTHR42932">
    <property type="entry name" value="GENERAL STRESS PROTEIN 20U"/>
    <property type="match status" value="1"/>
</dbReference>
<keyword evidence="5" id="KW-1185">Reference proteome</keyword>
<evidence type="ECO:0000256" key="1">
    <source>
        <dbReference type="ARBA" id="ARBA00009497"/>
    </source>
</evidence>
<dbReference type="STRING" id="1524460.IX84_15470"/>
<proteinExistence type="inferred from homology"/>
<dbReference type="PROSITE" id="PS00818">
    <property type="entry name" value="DPS_1"/>
    <property type="match status" value="1"/>
</dbReference>
<gene>
    <name evidence="4" type="ORF">IX84_15470</name>
</gene>
<dbReference type="InterPro" id="IPR023188">
    <property type="entry name" value="DPS_DNA-bd_CS"/>
</dbReference>
<dbReference type="AlphaFoldDB" id="A0A098S6W3"/>
<dbReference type="PRINTS" id="PR01346">
    <property type="entry name" value="HELNAPAPROT"/>
</dbReference>
<name>A0A098S6W3_9BACT</name>
<dbReference type="SUPFAM" id="SSF47240">
    <property type="entry name" value="Ferritin-like"/>
    <property type="match status" value="1"/>
</dbReference>
<dbReference type="InterPro" id="IPR012347">
    <property type="entry name" value="Ferritin-like"/>
</dbReference>
<dbReference type="GO" id="GO:0008199">
    <property type="term" value="F:ferric iron binding"/>
    <property type="evidence" value="ECO:0007669"/>
    <property type="project" value="InterPro"/>
</dbReference>
<sequence length="157" mass="18244">MDVNIGIETSNRQGVAHALKQLLADEHVLYIKLRNYHWNVTGIHFQQLHAFFEEQYDALEDHIDDIAERIRSLGFFSPGSMEAFKKEARLEETGHLNGNAEQMLKNLLADHEAIIQFLRHDQEVVMEEYNDAGTQDFLIALMEEHEKMAWMVRAHLA</sequence>
<evidence type="ECO:0000313" key="4">
    <source>
        <dbReference type="EMBL" id="KGE87393.1"/>
    </source>
</evidence>
<evidence type="ECO:0000259" key="3">
    <source>
        <dbReference type="Pfam" id="PF00210"/>
    </source>
</evidence>
<dbReference type="InterPro" id="IPR002177">
    <property type="entry name" value="DPS_DNA-bd"/>
</dbReference>
<dbReference type="Pfam" id="PF00210">
    <property type="entry name" value="Ferritin"/>
    <property type="match status" value="1"/>
</dbReference>
<reference evidence="4 5" key="1">
    <citation type="journal article" date="2014" name="Int. J. Syst. Evol. Microbiol.">
        <title>Phaeodactylibacter xiamenensis gen. nov., sp. nov., a member of the family Saprospiraceae isolated from the marine alga Phaeodactylum tricornutum.</title>
        <authorList>
            <person name="Chen Z.Jr."/>
            <person name="Lei X."/>
            <person name="Lai Q."/>
            <person name="Li Y."/>
            <person name="Zhang B."/>
            <person name="Zhang J."/>
            <person name="Zhang H."/>
            <person name="Yang L."/>
            <person name="Zheng W."/>
            <person name="Tian Y."/>
            <person name="Yu Z."/>
            <person name="Xu H.Jr."/>
            <person name="Zheng T."/>
        </authorList>
    </citation>
    <scope>NUCLEOTIDE SEQUENCE [LARGE SCALE GENOMIC DNA]</scope>
    <source>
        <strain evidence="4 5">KD52</strain>
    </source>
</reference>
<dbReference type="InterPro" id="IPR008331">
    <property type="entry name" value="Ferritin_DPS_dom"/>
</dbReference>
<evidence type="ECO:0000313" key="5">
    <source>
        <dbReference type="Proteomes" id="UP000029736"/>
    </source>
</evidence>
<dbReference type="EMBL" id="JPOS01000037">
    <property type="protein sequence ID" value="KGE87393.1"/>
    <property type="molecule type" value="Genomic_DNA"/>
</dbReference>
<dbReference type="PANTHER" id="PTHR42932:SF3">
    <property type="entry name" value="DNA PROTECTION DURING STARVATION PROTEIN"/>
    <property type="match status" value="1"/>
</dbReference>
<comment type="similarity">
    <text evidence="1 2">Belongs to the Dps family.</text>
</comment>
<comment type="caution">
    <text evidence="4">The sequence shown here is derived from an EMBL/GenBank/DDBJ whole genome shotgun (WGS) entry which is preliminary data.</text>
</comment>
<dbReference type="Gene3D" id="1.20.1260.10">
    <property type="match status" value="1"/>
</dbReference>
<accession>A0A098S6W3</accession>
<dbReference type="Proteomes" id="UP000029736">
    <property type="component" value="Unassembled WGS sequence"/>
</dbReference>
<feature type="domain" description="Ferritin/DPS" evidence="3">
    <location>
        <begin position="18"/>
        <end position="156"/>
    </location>
</feature>
<dbReference type="CDD" id="cd01043">
    <property type="entry name" value="DPS"/>
    <property type="match status" value="1"/>
</dbReference>
<dbReference type="PIRSF" id="PIRSF005900">
    <property type="entry name" value="Dps"/>
    <property type="match status" value="1"/>
</dbReference>
<dbReference type="GO" id="GO:0016722">
    <property type="term" value="F:oxidoreductase activity, acting on metal ions"/>
    <property type="evidence" value="ECO:0007669"/>
    <property type="project" value="InterPro"/>
</dbReference>
<protein>
    <submittedName>
        <fullName evidence="4">Dps family ferritin</fullName>
    </submittedName>
</protein>
<dbReference type="InterPro" id="IPR009078">
    <property type="entry name" value="Ferritin-like_SF"/>
</dbReference>